<dbReference type="PROSITE" id="PS51184">
    <property type="entry name" value="JMJC"/>
    <property type="match status" value="1"/>
</dbReference>
<reference evidence="6 7" key="1">
    <citation type="journal article" date="2018" name="Mol. Biol. Evol.">
        <title>Broad Genomic Sampling Reveals a Smut Pathogenic Ancestry of the Fungal Clade Ustilaginomycotina.</title>
        <authorList>
            <person name="Kijpornyongpan T."/>
            <person name="Mondo S.J."/>
            <person name="Barry K."/>
            <person name="Sandor L."/>
            <person name="Lee J."/>
            <person name="Lipzen A."/>
            <person name="Pangilinan J."/>
            <person name="LaButti K."/>
            <person name="Hainaut M."/>
            <person name="Henrissat B."/>
            <person name="Grigoriev I.V."/>
            <person name="Spatafora J.W."/>
            <person name="Aime M.C."/>
        </authorList>
    </citation>
    <scope>NUCLEOTIDE SEQUENCE [LARGE SCALE GENOMIC DNA]</scope>
    <source>
        <strain evidence="6 7">MCA 4198</strain>
    </source>
</reference>
<dbReference type="GO" id="GO:0046872">
    <property type="term" value="F:metal ion binding"/>
    <property type="evidence" value="ECO:0007669"/>
    <property type="project" value="UniProtKB-KW"/>
</dbReference>
<name>A0A316YQJ1_9BASI</name>
<dbReference type="EMBL" id="KZ819635">
    <property type="protein sequence ID" value="PWN91286.1"/>
    <property type="molecule type" value="Genomic_DNA"/>
</dbReference>
<dbReference type="RefSeq" id="XP_025378484.1">
    <property type="nucleotide sequence ID" value="XM_025520947.1"/>
</dbReference>
<feature type="compositionally biased region" description="Polar residues" evidence="4">
    <location>
        <begin position="105"/>
        <end position="125"/>
    </location>
</feature>
<protein>
    <recommendedName>
        <fullName evidence="5">JmjC domain-containing protein</fullName>
    </recommendedName>
</protein>
<dbReference type="Pfam" id="PF02373">
    <property type="entry name" value="JmjC"/>
    <property type="match status" value="1"/>
</dbReference>
<dbReference type="GO" id="GO:0006357">
    <property type="term" value="P:regulation of transcription by RNA polymerase II"/>
    <property type="evidence" value="ECO:0007669"/>
    <property type="project" value="TreeGrafter"/>
</dbReference>
<keyword evidence="7" id="KW-1185">Reference proteome</keyword>
<evidence type="ECO:0000313" key="6">
    <source>
        <dbReference type="EMBL" id="PWN91286.1"/>
    </source>
</evidence>
<keyword evidence="2" id="KW-0479">Metal-binding</keyword>
<feature type="region of interest" description="Disordered" evidence="4">
    <location>
        <begin position="493"/>
        <end position="515"/>
    </location>
</feature>
<feature type="domain" description="JmjC" evidence="5">
    <location>
        <begin position="646"/>
        <end position="843"/>
    </location>
</feature>
<dbReference type="Proteomes" id="UP000245768">
    <property type="component" value="Unassembled WGS sequence"/>
</dbReference>
<evidence type="ECO:0000313" key="7">
    <source>
        <dbReference type="Proteomes" id="UP000245768"/>
    </source>
</evidence>
<dbReference type="InParanoid" id="A0A316YQJ1"/>
<accession>A0A316YQJ1</accession>
<dbReference type="GO" id="GO:0000118">
    <property type="term" value="C:histone deacetylase complex"/>
    <property type="evidence" value="ECO:0007669"/>
    <property type="project" value="TreeGrafter"/>
</dbReference>
<feature type="compositionally biased region" description="Low complexity" evidence="4">
    <location>
        <begin position="865"/>
        <end position="880"/>
    </location>
</feature>
<organism evidence="6 7">
    <name type="scientific">Acaromyces ingoldii</name>
    <dbReference type="NCBI Taxonomy" id="215250"/>
    <lineage>
        <taxon>Eukaryota</taxon>
        <taxon>Fungi</taxon>
        <taxon>Dikarya</taxon>
        <taxon>Basidiomycota</taxon>
        <taxon>Ustilaginomycotina</taxon>
        <taxon>Exobasidiomycetes</taxon>
        <taxon>Exobasidiales</taxon>
        <taxon>Cryptobasidiaceae</taxon>
        <taxon>Acaromyces</taxon>
    </lineage>
</organism>
<comment type="subcellular location">
    <subcellularLocation>
        <location evidence="1">Nucleus</location>
    </subcellularLocation>
</comment>
<dbReference type="PANTHER" id="PTHR12549">
    <property type="entry name" value="JMJC DOMAIN-CONTAINING HISTONE DEMETHYLATION PROTEIN"/>
    <property type="match status" value="1"/>
</dbReference>
<dbReference type="PANTHER" id="PTHR12549:SF38">
    <property type="entry name" value="JMJC DOMAIN-CONTAINING HISTONE DEMETHYLASE 2, ISOFORM A"/>
    <property type="match status" value="1"/>
</dbReference>
<gene>
    <name evidence="6" type="ORF">FA10DRAFT_265156</name>
</gene>
<dbReference type="InterPro" id="IPR003347">
    <property type="entry name" value="JmjC_dom"/>
</dbReference>
<evidence type="ECO:0000256" key="2">
    <source>
        <dbReference type="ARBA" id="ARBA00022723"/>
    </source>
</evidence>
<dbReference type="InterPro" id="IPR045109">
    <property type="entry name" value="LSDs-like"/>
</dbReference>
<evidence type="ECO:0000259" key="5">
    <source>
        <dbReference type="PROSITE" id="PS51184"/>
    </source>
</evidence>
<sequence length="918" mass="102625">MTAAAAAAAAQSAPVSRRRRDEGQTDTDLDADDEAYPSAGRDGVVKGKRRKPSAADAKAGPSSRKRPTYIAIDSDEEQLRPKKVPNSKRKQDVAGYVRPLEPVSGNDTTTASGVTSRQSSLTTAQDIARSSDRDQSAMLDDDSSSLSSAEESPSCTREVLIRYGADGNSRDILSTPRGSHGTRVDDECLKKTVTVYEEGLGYIEVPADERRPRRARPRTSYNEALLFADLDEGLKKSQVRTKKGEGTSKKDRAPIPKPDEFKIVVYHGRTWARQTRTCLAYRFPPGSGYLCRQCVTKKTYDICRFANLRAFAVHAETKQVIGFKNGYFTSEPEVTFLSIADADEQPILPSHEDLNRPMDFESQRQTMITAATALRDVLSEGLKHAQQDGCVRRQRELQIRAMCDFCSTGLFASSYMCSRCGLEYCCECASTMDEVNVGEKGPRGMHWLRTCIKHPTKPPIHSSGELLPMTRFSCDELSTELTAMDDLLTKARKRGKEADHARQSIAPQTSKEVSLEDGDVPSQFLDIVSAKDLDEKRFLATWSKGEPIVIADVSTPHRWDAEAMVEKYGDDVCEITRCDVQLPSMSEGAFATFRRTKPNQFAKYIKSVQVKKFFETFGQTNQVRRDVLGKGIWKLKDWPPSAEFRESFPELYDDFNAAVPMPDYTRRDGCKNISSLFPKNANGPDLGPKMYNAWPGEHTQGKKGTTRLHMDIADAVNIMLYTAPPVDEKKRESDRCALWHIFRAQDANAIRSFLRETISDAGKSLDDPIHTQLYYLDDDLLRRLYEAKGVFPWTVRQRQHEAVFIPAGCAHQVVNLTDCIKVAVDFISPQNVQRCFTLTHEFRALRGDTLAPTNHRTKPSPEPPTSTTSSSVPEGSSTKTTAVPTSGKKSWREDVLQLRAQLWYAWRACRLLGETHGG</sequence>
<dbReference type="AlphaFoldDB" id="A0A316YQJ1"/>
<dbReference type="SUPFAM" id="SSF51197">
    <property type="entry name" value="Clavaminate synthase-like"/>
    <property type="match status" value="1"/>
</dbReference>
<dbReference type="GO" id="GO:0003712">
    <property type="term" value="F:transcription coregulator activity"/>
    <property type="evidence" value="ECO:0007669"/>
    <property type="project" value="TreeGrafter"/>
</dbReference>
<dbReference type="GO" id="GO:0031490">
    <property type="term" value="F:chromatin DNA binding"/>
    <property type="evidence" value="ECO:0007669"/>
    <property type="project" value="TreeGrafter"/>
</dbReference>
<feature type="region of interest" description="Disordered" evidence="4">
    <location>
        <begin position="848"/>
        <end position="890"/>
    </location>
</feature>
<dbReference type="SMART" id="SM00558">
    <property type="entry name" value="JmjC"/>
    <property type="match status" value="1"/>
</dbReference>
<feature type="compositionally biased region" description="Acidic residues" evidence="4">
    <location>
        <begin position="24"/>
        <end position="35"/>
    </location>
</feature>
<dbReference type="STRING" id="215250.A0A316YQJ1"/>
<feature type="compositionally biased region" description="Low complexity" evidence="4">
    <location>
        <begin position="144"/>
        <end position="154"/>
    </location>
</feature>
<dbReference type="GO" id="GO:0000785">
    <property type="term" value="C:chromatin"/>
    <property type="evidence" value="ECO:0007669"/>
    <property type="project" value="TreeGrafter"/>
</dbReference>
<feature type="compositionally biased region" description="Low complexity" evidence="4">
    <location>
        <begin position="1"/>
        <end position="10"/>
    </location>
</feature>
<dbReference type="Gene3D" id="2.60.120.650">
    <property type="entry name" value="Cupin"/>
    <property type="match status" value="1"/>
</dbReference>
<evidence type="ECO:0000256" key="3">
    <source>
        <dbReference type="ARBA" id="ARBA00023242"/>
    </source>
</evidence>
<feature type="region of interest" description="Disordered" evidence="4">
    <location>
        <begin position="1"/>
        <end position="163"/>
    </location>
</feature>
<evidence type="ECO:0000256" key="4">
    <source>
        <dbReference type="SAM" id="MobiDB-lite"/>
    </source>
</evidence>
<dbReference type="GeneID" id="37042863"/>
<dbReference type="GO" id="GO:0032454">
    <property type="term" value="F:histone H3K9 demethylase activity"/>
    <property type="evidence" value="ECO:0007669"/>
    <property type="project" value="InterPro"/>
</dbReference>
<dbReference type="OrthoDB" id="1667110at2759"/>
<keyword evidence="3" id="KW-0539">Nucleus</keyword>
<evidence type="ECO:0000256" key="1">
    <source>
        <dbReference type="ARBA" id="ARBA00004123"/>
    </source>
</evidence>
<proteinExistence type="predicted"/>